<evidence type="ECO:0000259" key="2">
    <source>
        <dbReference type="PROSITE" id="PS50887"/>
    </source>
</evidence>
<dbReference type="Pfam" id="PF00990">
    <property type="entry name" value="GGDEF"/>
    <property type="match status" value="1"/>
</dbReference>
<dbReference type="FunFam" id="3.30.70.270:FF:000001">
    <property type="entry name" value="Diguanylate cyclase domain protein"/>
    <property type="match status" value="1"/>
</dbReference>
<accession>A0A2A9EAB0</accession>
<evidence type="ECO:0000259" key="1">
    <source>
        <dbReference type="PROSITE" id="PS50883"/>
    </source>
</evidence>
<dbReference type="CDD" id="cd01948">
    <property type="entry name" value="EAL"/>
    <property type="match status" value="1"/>
</dbReference>
<organism evidence="3 4">
    <name type="scientific">Sanguibacter antarcticus</name>
    <dbReference type="NCBI Taxonomy" id="372484"/>
    <lineage>
        <taxon>Bacteria</taxon>
        <taxon>Bacillati</taxon>
        <taxon>Actinomycetota</taxon>
        <taxon>Actinomycetes</taxon>
        <taxon>Micrococcales</taxon>
        <taxon>Sanguibacteraceae</taxon>
        <taxon>Sanguibacter</taxon>
    </lineage>
</organism>
<dbReference type="PROSITE" id="PS50883">
    <property type="entry name" value="EAL"/>
    <property type="match status" value="1"/>
</dbReference>
<dbReference type="SUPFAM" id="SSF55073">
    <property type="entry name" value="Nucleotide cyclase"/>
    <property type="match status" value="1"/>
</dbReference>
<dbReference type="AlphaFoldDB" id="A0A2A9EAB0"/>
<keyword evidence="4" id="KW-1185">Reference proteome</keyword>
<dbReference type="SUPFAM" id="SSF141868">
    <property type="entry name" value="EAL domain-like"/>
    <property type="match status" value="1"/>
</dbReference>
<dbReference type="InterPro" id="IPR000160">
    <property type="entry name" value="GGDEF_dom"/>
</dbReference>
<gene>
    <name evidence="3" type="ORF">ATL42_3120</name>
</gene>
<dbReference type="InterPro" id="IPR043128">
    <property type="entry name" value="Rev_trsase/Diguanyl_cyclase"/>
</dbReference>
<dbReference type="SMART" id="SM00267">
    <property type="entry name" value="GGDEF"/>
    <property type="match status" value="1"/>
</dbReference>
<protein>
    <submittedName>
        <fullName evidence="3">Diguanylate cyclase (GGDEF)-like protein</fullName>
    </submittedName>
</protein>
<dbReference type="Proteomes" id="UP000225548">
    <property type="component" value="Unassembled WGS sequence"/>
</dbReference>
<reference evidence="3 4" key="1">
    <citation type="submission" date="2017-10" db="EMBL/GenBank/DDBJ databases">
        <title>Sequencing the genomes of 1000 actinobacteria strains.</title>
        <authorList>
            <person name="Klenk H.-P."/>
        </authorList>
    </citation>
    <scope>NUCLEOTIDE SEQUENCE [LARGE SCALE GENOMIC DNA]</scope>
    <source>
        <strain evidence="3 4">DSM 18966</strain>
    </source>
</reference>
<dbReference type="InterPro" id="IPR001633">
    <property type="entry name" value="EAL_dom"/>
</dbReference>
<dbReference type="CDD" id="cd01949">
    <property type="entry name" value="GGDEF"/>
    <property type="match status" value="1"/>
</dbReference>
<dbReference type="Pfam" id="PF00563">
    <property type="entry name" value="EAL"/>
    <property type="match status" value="1"/>
</dbReference>
<dbReference type="InterPro" id="IPR029016">
    <property type="entry name" value="GAF-like_dom_sf"/>
</dbReference>
<dbReference type="InterPro" id="IPR035919">
    <property type="entry name" value="EAL_sf"/>
</dbReference>
<dbReference type="NCBIfam" id="TIGR00254">
    <property type="entry name" value="GGDEF"/>
    <property type="match status" value="1"/>
</dbReference>
<dbReference type="GO" id="GO:0071111">
    <property type="term" value="F:cyclic-guanylate-specific phosphodiesterase activity"/>
    <property type="evidence" value="ECO:0007669"/>
    <property type="project" value="InterPro"/>
</dbReference>
<dbReference type="Gene3D" id="3.20.20.450">
    <property type="entry name" value="EAL domain"/>
    <property type="match status" value="1"/>
</dbReference>
<dbReference type="SMART" id="SM00065">
    <property type="entry name" value="GAF"/>
    <property type="match status" value="1"/>
</dbReference>
<dbReference type="SMART" id="SM00052">
    <property type="entry name" value="EAL"/>
    <property type="match status" value="1"/>
</dbReference>
<feature type="domain" description="GGDEF" evidence="2">
    <location>
        <begin position="556"/>
        <end position="689"/>
    </location>
</feature>
<dbReference type="InterPro" id="IPR003018">
    <property type="entry name" value="GAF"/>
</dbReference>
<dbReference type="InterPro" id="IPR029787">
    <property type="entry name" value="Nucleotide_cyclase"/>
</dbReference>
<dbReference type="SUPFAM" id="SSF55781">
    <property type="entry name" value="GAF domain-like"/>
    <property type="match status" value="1"/>
</dbReference>
<proteinExistence type="predicted"/>
<name>A0A2A9EAB0_9MICO</name>
<dbReference type="RefSeq" id="WP_098456106.1">
    <property type="nucleotide sequence ID" value="NZ_PDJG01000001.1"/>
</dbReference>
<evidence type="ECO:0000313" key="3">
    <source>
        <dbReference type="EMBL" id="PFG35182.1"/>
    </source>
</evidence>
<dbReference type="OrthoDB" id="23692at2"/>
<dbReference type="Pfam" id="PF01590">
    <property type="entry name" value="GAF"/>
    <property type="match status" value="1"/>
</dbReference>
<feature type="domain" description="EAL" evidence="1">
    <location>
        <begin position="696"/>
        <end position="956"/>
    </location>
</feature>
<dbReference type="EMBL" id="PDJG01000001">
    <property type="protein sequence ID" value="PFG35182.1"/>
    <property type="molecule type" value="Genomic_DNA"/>
</dbReference>
<evidence type="ECO:0000313" key="4">
    <source>
        <dbReference type="Proteomes" id="UP000225548"/>
    </source>
</evidence>
<dbReference type="PANTHER" id="PTHR33121:SF79">
    <property type="entry name" value="CYCLIC DI-GMP PHOSPHODIESTERASE PDED-RELATED"/>
    <property type="match status" value="1"/>
</dbReference>
<dbReference type="PROSITE" id="PS50887">
    <property type="entry name" value="GGDEF"/>
    <property type="match status" value="1"/>
</dbReference>
<dbReference type="Gene3D" id="3.30.70.270">
    <property type="match status" value="1"/>
</dbReference>
<sequence length="965" mass="103847">MMRQRDETPHDEHETSGSTTALLLRYARARAGDEGVAHIIEESGVDHTAAELENAQSWFTYETRTALLEAMVTVLDDPQAALRAGESAIVYGVEHARLLMMRAFTSPRPVYQLMPDVIHDISTVTAVEVVSTTRTSATIRVRTTGNHEPHRLDCALTRGYVSAIPVVFGLPPATIVHDECQCDGFAACTYTIVWEKRRRRWRLRRPASSLPAALELAALRGQLRDLQQSASSLVASDDVDTVLDRIVDQASSVVSATAFVLVVDTDEAPIVRTRGAAGATMDALVTAVSRGDQLSTSCAVVEVASAHGRRGRLAAARPENVPMSDDERALLQSYARHAAAALDLVGAVETSRRETTRATALLTLARDLTAAHDADAVAEVAATALPRITGARSASLMLWSSAEGYMRAAAASGHTPTERAMLLAREIRADGTPELVELLTRRQPMHIESARASLSLATLIGTIGATSVTIVPLVAGEELMGVVTVGWPRPLSPRQRDEALDRVAGVADQVATALQNARLLATVEHQALHDALTGLPNRTLFNRLLDRELSSGTNDLGTAVLFCDLDRFKHVNDRWGHGAGDEVLRQVTHILRSEISASDTLARLGGDEFGIILRATDDVRTALAVAHRLVARLDQPLRIDGRELRITSSIGISLHSGPEGRADRMLGAADNAMYVAKQRGRDQVAVAGETEPLLPVPSLEGELRRAIEGHQLRLHFQPVVDVSATDHCTVLGAEALLRWEHPRLGLLAPGSFLPLAEDCGLITELDLWALNAACLALAGWEEASPPCPRGPLRVAVNLAADTLVDPRLVPAVRAALTRNGLAPERLHLELVESRSLTDVSGVIERLAELRQMGVRISLDDFGTGFSTLAWLQTLPVDQIKIDRSFVMALEEGGSIALVRGVLALAHELNIEVVAEGVEEPHQLSMLRDAGCRMAQGYLLGRPMPTFVGNVAPIGLPGPDSPAVET</sequence>
<dbReference type="Gene3D" id="3.30.450.40">
    <property type="match status" value="2"/>
</dbReference>
<comment type="caution">
    <text evidence="3">The sequence shown here is derived from an EMBL/GenBank/DDBJ whole genome shotgun (WGS) entry which is preliminary data.</text>
</comment>
<dbReference type="InterPro" id="IPR050706">
    <property type="entry name" value="Cyclic-di-GMP_PDE-like"/>
</dbReference>
<dbReference type="PANTHER" id="PTHR33121">
    <property type="entry name" value="CYCLIC DI-GMP PHOSPHODIESTERASE PDEF"/>
    <property type="match status" value="1"/>
</dbReference>